<evidence type="ECO:0000313" key="1">
    <source>
        <dbReference type="EMBL" id="OYR07619.1"/>
    </source>
</evidence>
<protein>
    <submittedName>
        <fullName evidence="1">Uncharacterized protein</fullName>
    </submittedName>
</protein>
<reference evidence="1 2" key="1">
    <citation type="submission" date="2017-07" db="EMBL/GenBank/DDBJ databases">
        <title>Phylogenetic study on the rhizospheric bacterium Ochrobactrum sp. A44.</title>
        <authorList>
            <person name="Krzyzanowska D.M."/>
            <person name="Ossowicki A."/>
            <person name="Rajewska M."/>
            <person name="Maciag T."/>
            <person name="Kaczynski Z."/>
            <person name="Czerwicka M."/>
            <person name="Jafra S."/>
        </authorList>
    </citation>
    <scope>NUCLEOTIDE SEQUENCE [LARGE SCALE GENOMIC DNA]</scope>
    <source>
        <strain evidence="1 2">OgA9a</strain>
    </source>
</reference>
<dbReference type="EMBL" id="NNRL01000169">
    <property type="protein sequence ID" value="OYR07619.1"/>
    <property type="molecule type" value="Genomic_DNA"/>
</dbReference>
<sequence length="84" mass="9430">MLIGILTDLGRVETERAPTAMPEYDLYLNIKKPAIGLYVRHGAGLPDLADKNDWDFDGTEVESLLPNDLVKEITENGHAFRDME</sequence>
<organism evidence="1 2">
    <name type="scientific">Brucella grignonensis</name>
    <dbReference type="NCBI Taxonomy" id="94627"/>
    <lineage>
        <taxon>Bacteria</taxon>
        <taxon>Pseudomonadati</taxon>
        <taxon>Pseudomonadota</taxon>
        <taxon>Alphaproteobacteria</taxon>
        <taxon>Hyphomicrobiales</taxon>
        <taxon>Brucellaceae</taxon>
        <taxon>Brucella/Ochrobactrum group</taxon>
        <taxon>Brucella</taxon>
    </lineage>
</organism>
<accession>A0A256EYC8</accession>
<proteinExistence type="predicted"/>
<comment type="caution">
    <text evidence="1">The sequence shown here is derived from an EMBL/GenBank/DDBJ whole genome shotgun (WGS) entry which is preliminary data.</text>
</comment>
<name>A0A256EYC8_9HYPH</name>
<evidence type="ECO:0000313" key="2">
    <source>
        <dbReference type="Proteomes" id="UP000216478"/>
    </source>
</evidence>
<gene>
    <name evidence="1" type="ORF">CEV33_3716</name>
</gene>
<keyword evidence="2" id="KW-1185">Reference proteome</keyword>
<dbReference type="AlphaFoldDB" id="A0A256EYC8"/>
<dbReference type="Proteomes" id="UP000216478">
    <property type="component" value="Unassembled WGS sequence"/>
</dbReference>